<dbReference type="Pfam" id="PF13469">
    <property type="entry name" value="Sulfotransfer_3"/>
    <property type="match status" value="1"/>
</dbReference>
<dbReference type="SUPFAM" id="SSF52540">
    <property type="entry name" value="P-loop containing nucleoside triphosphate hydrolases"/>
    <property type="match status" value="1"/>
</dbReference>
<dbReference type="EMBL" id="AUZX01015984">
    <property type="protein sequence ID" value="EQD27563.1"/>
    <property type="molecule type" value="Genomic_DNA"/>
</dbReference>
<sequence>MQDLARYYAAYCRLIEHWREAFGESIHEVHYEELVSDPARTGAALARACGLQWHDYAVD</sequence>
<evidence type="ECO:0000313" key="1">
    <source>
        <dbReference type="EMBL" id="EQD27563.1"/>
    </source>
</evidence>
<protein>
    <recommendedName>
        <fullName evidence="2">Sulfotransferase</fullName>
    </recommendedName>
</protein>
<gene>
    <name evidence="1" type="ORF">B1A_21624</name>
</gene>
<name>T0Y3G0_9ZZZZ</name>
<comment type="caution">
    <text evidence="1">The sequence shown here is derived from an EMBL/GenBank/DDBJ whole genome shotgun (WGS) entry which is preliminary data.</text>
</comment>
<accession>T0Y3G0</accession>
<organism evidence="1">
    <name type="scientific">mine drainage metagenome</name>
    <dbReference type="NCBI Taxonomy" id="410659"/>
    <lineage>
        <taxon>unclassified sequences</taxon>
        <taxon>metagenomes</taxon>
        <taxon>ecological metagenomes</taxon>
    </lineage>
</organism>
<dbReference type="InterPro" id="IPR027417">
    <property type="entry name" value="P-loop_NTPase"/>
</dbReference>
<feature type="non-terminal residue" evidence="1">
    <location>
        <position position="59"/>
    </location>
</feature>
<dbReference type="Gene3D" id="3.40.50.300">
    <property type="entry name" value="P-loop containing nucleotide triphosphate hydrolases"/>
    <property type="match status" value="1"/>
</dbReference>
<reference evidence="1" key="2">
    <citation type="journal article" date="2014" name="ISME J.">
        <title>Microbial stratification in low pH oxic and suboxic macroscopic growths along an acid mine drainage.</title>
        <authorList>
            <person name="Mendez-Garcia C."/>
            <person name="Mesa V."/>
            <person name="Sprenger R.R."/>
            <person name="Richter M."/>
            <person name="Diez M.S."/>
            <person name="Solano J."/>
            <person name="Bargiela R."/>
            <person name="Golyshina O.V."/>
            <person name="Manteca A."/>
            <person name="Ramos J.L."/>
            <person name="Gallego J.R."/>
            <person name="Llorente I."/>
            <person name="Martins Dos Santos V.A."/>
            <person name="Jensen O.N."/>
            <person name="Pelaez A.I."/>
            <person name="Sanchez J."/>
            <person name="Ferrer M."/>
        </authorList>
    </citation>
    <scope>NUCLEOTIDE SEQUENCE</scope>
</reference>
<proteinExistence type="predicted"/>
<dbReference type="AlphaFoldDB" id="T0Y3G0"/>
<evidence type="ECO:0008006" key="2">
    <source>
        <dbReference type="Google" id="ProtNLM"/>
    </source>
</evidence>
<reference evidence="1" key="1">
    <citation type="submission" date="2013-08" db="EMBL/GenBank/DDBJ databases">
        <authorList>
            <person name="Mendez C."/>
            <person name="Richter M."/>
            <person name="Ferrer M."/>
            <person name="Sanchez J."/>
        </authorList>
    </citation>
    <scope>NUCLEOTIDE SEQUENCE</scope>
</reference>